<name>A0ABS2QSX5_9BACI</name>
<dbReference type="Gene3D" id="3.40.190.10">
    <property type="entry name" value="Periplasmic binding protein-like II"/>
    <property type="match status" value="1"/>
</dbReference>
<feature type="signal peptide" evidence="1">
    <location>
        <begin position="1"/>
        <end position="21"/>
    </location>
</feature>
<dbReference type="Gene3D" id="3.90.76.10">
    <property type="entry name" value="Dipeptide-binding Protein, Domain 1"/>
    <property type="match status" value="1"/>
</dbReference>
<dbReference type="SUPFAM" id="SSF53850">
    <property type="entry name" value="Periplasmic binding protein-like II"/>
    <property type="match status" value="1"/>
</dbReference>
<evidence type="ECO:0000256" key="1">
    <source>
        <dbReference type="SAM" id="SignalP"/>
    </source>
</evidence>
<sequence>MKKRLSVLFSLLLVFSLFLTACGFNNESGSDSKDAGKDGGSGSGDVKQELRLNIKTEPFSLHPGLANDSTSGAVLRQTFEGLTRINKDGEPEEAMAEKIDVSEDGLTYTFTLRDAKWTNGDAVTAQDFEAAWKWVLDAKNESYYAEQLYYLKGGEAAHKGEGSPDDVGVKAVDEKTLEVTLEHPTAYFLELTAFYTYYPVNSKIAQENGKWYTDAGDAYVSNGPFKMTEWVHSDKIVLEKNADYWDADSVKLAKVDMFMINDNNTELSMFDNGELDWAGNPTGALPVEAIPQLKDQGDLNISVKTGTYMYKFNTTVEGLDNVNIRKALAYAIDRQAIIDNVTKQEQVPATAMVPPQAYGEESHSLYKDGDVEAAKELLAKGLEEKGMDKLTLKLSYNTDEGHQKIAQAIQDMWSKAFEGKVEVSLDNSEWNVYIDKLHNGDYEIGRMGWIGDFNDPITFLELFREKDGGNNNTYWENAKYQELLAQSQQEVDAEKRLELLKQAEQILIDEMPASPIYYYTDAWVQKDNLKDVVVSSLGDIQLKWAHFE</sequence>
<dbReference type="InterPro" id="IPR039424">
    <property type="entry name" value="SBP_5"/>
</dbReference>
<evidence type="ECO:0000313" key="4">
    <source>
        <dbReference type="Proteomes" id="UP000809829"/>
    </source>
</evidence>
<dbReference type="RefSeq" id="WP_205185704.1">
    <property type="nucleotide sequence ID" value="NZ_JAFBFC010000002.1"/>
</dbReference>
<keyword evidence="4" id="KW-1185">Reference proteome</keyword>
<dbReference type="PANTHER" id="PTHR30290">
    <property type="entry name" value="PERIPLASMIC BINDING COMPONENT OF ABC TRANSPORTER"/>
    <property type="match status" value="1"/>
</dbReference>
<gene>
    <name evidence="3" type="ORF">JOC83_001402</name>
</gene>
<dbReference type="Gene3D" id="3.10.105.10">
    <property type="entry name" value="Dipeptide-binding Protein, Domain 3"/>
    <property type="match status" value="1"/>
</dbReference>
<organism evidence="3 4">
    <name type="scientific">Priestia iocasae</name>
    <dbReference type="NCBI Taxonomy" id="2291674"/>
    <lineage>
        <taxon>Bacteria</taxon>
        <taxon>Bacillati</taxon>
        <taxon>Bacillota</taxon>
        <taxon>Bacilli</taxon>
        <taxon>Bacillales</taxon>
        <taxon>Bacillaceae</taxon>
        <taxon>Priestia</taxon>
    </lineage>
</organism>
<dbReference type="InterPro" id="IPR000914">
    <property type="entry name" value="SBP_5_dom"/>
</dbReference>
<feature type="domain" description="Solute-binding protein family 5" evidence="2">
    <location>
        <begin position="90"/>
        <end position="470"/>
    </location>
</feature>
<reference evidence="3 4" key="1">
    <citation type="submission" date="2021-01" db="EMBL/GenBank/DDBJ databases">
        <title>Genomic Encyclopedia of Type Strains, Phase IV (KMG-IV): sequencing the most valuable type-strain genomes for metagenomic binning, comparative biology and taxonomic classification.</title>
        <authorList>
            <person name="Goeker M."/>
        </authorList>
    </citation>
    <scope>NUCLEOTIDE SEQUENCE [LARGE SCALE GENOMIC DNA]</scope>
    <source>
        <strain evidence="3 4">DSM 104297</strain>
    </source>
</reference>
<evidence type="ECO:0000259" key="2">
    <source>
        <dbReference type="Pfam" id="PF00496"/>
    </source>
</evidence>
<dbReference type="PROSITE" id="PS51257">
    <property type="entry name" value="PROKAR_LIPOPROTEIN"/>
    <property type="match status" value="1"/>
</dbReference>
<dbReference type="PANTHER" id="PTHR30290:SF79">
    <property type="entry name" value="DIPEPTIDE-BINDING PROTEIN DPPE"/>
    <property type="match status" value="1"/>
</dbReference>
<dbReference type="Pfam" id="PF00496">
    <property type="entry name" value="SBP_bac_5"/>
    <property type="match status" value="1"/>
</dbReference>
<dbReference type="Proteomes" id="UP000809829">
    <property type="component" value="Unassembled WGS sequence"/>
</dbReference>
<dbReference type="CDD" id="cd08504">
    <property type="entry name" value="PBP2_OppA"/>
    <property type="match status" value="1"/>
</dbReference>
<keyword evidence="1" id="KW-0732">Signal</keyword>
<dbReference type="EMBL" id="JAFBFC010000002">
    <property type="protein sequence ID" value="MBM7702568.1"/>
    <property type="molecule type" value="Genomic_DNA"/>
</dbReference>
<comment type="caution">
    <text evidence="3">The sequence shown here is derived from an EMBL/GenBank/DDBJ whole genome shotgun (WGS) entry which is preliminary data.</text>
</comment>
<evidence type="ECO:0000313" key="3">
    <source>
        <dbReference type="EMBL" id="MBM7702568.1"/>
    </source>
</evidence>
<feature type="chain" id="PRO_5047171905" evidence="1">
    <location>
        <begin position="22"/>
        <end position="548"/>
    </location>
</feature>
<accession>A0ABS2QSX5</accession>
<protein>
    <submittedName>
        <fullName evidence="3">Oligopeptide transport system substrate-binding protein</fullName>
    </submittedName>
</protein>
<dbReference type="PIRSF" id="PIRSF002741">
    <property type="entry name" value="MppA"/>
    <property type="match status" value="1"/>
</dbReference>
<proteinExistence type="predicted"/>
<dbReference type="InterPro" id="IPR030678">
    <property type="entry name" value="Peptide/Ni-bd"/>
</dbReference>